<evidence type="ECO:0000313" key="7">
    <source>
        <dbReference type="Proteomes" id="UP000253919"/>
    </source>
</evidence>
<dbReference type="GO" id="GO:0006508">
    <property type="term" value="P:proteolysis"/>
    <property type="evidence" value="ECO:0007669"/>
    <property type="project" value="UniProtKB-KW"/>
</dbReference>
<keyword evidence="3" id="KW-0720">Serine protease</keyword>
<keyword evidence="7" id="KW-1185">Reference proteome</keyword>
<feature type="domain" description="Peptidase S8/S53" evidence="4">
    <location>
        <begin position="292"/>
        <end position="589"/>
    </location>
</feature>
<dbReference type="InterPro" id="IPR034075">
    <property type="entry name" value="Glr3161-like_dom"/>
</dbReference>
<proteinExistence type="predicted"/>
<keyword evidence="2" id="KW-0378">Hydrolase</keyword>
<evidence type="ECO:0000256" key="1">
    <source>
        <dbReference type="ARBA" id="ARBA00022670"/>
    </source>
</evidence>
<evidence type="ECO:0000259" key="4">
    <source>
        <dbReference type="Pfam" id="PF00082"/>
    </source>
</evidence>
<dbReference type="NCBIfam" id="TIGR04183">
    <property type="entry name" value="Por_Secre_tail"/>
    <property type="match status" value="1"/>
</dbReference>
<dbReference type="OrthoDB" id="355609at2"/>
<dbReference type="RefSeq" id="WP_115374592.1">
    <property type="nucleotide sequence ID" value="NZ_QASA01000001.1"/>
</dbReference>
<sequence>MLYFSQNKFFIVTLICWLFLLPGLAERTQAQNKPSYKMDAAHPLAKIGTELAELHLNQKAGTSQIQKLSSGGLRKKSPLQIEGDYVVIEAIAEPNQTAKLLSELKALGMTHAAAYGRMVSGLMPISTLNKVAALPNLHFARPAYKPIIKVGEITSQGDAAMFADSVRKSQVLKGKGSKIGVLSDSYNLENGAEKGVKSGDLPGKGNPNGYTTPVQVLEDAPAFGGIDEGRAMLEIIHDVAPAATLAFHTAIGGQANFAQGILDLQKAGCNIITDDVSYLNEPMFQDGIIAQAVNEVTKKNVGYFSSAGNRGRQSYQAKFKNSGKNVIVNGINYGVAHDFGNGDITQSITLPPGGGIALPLQWDDPFFSVSGLPGAQTDLDVLVFYKGELLPDFSSLEKNVGNDPFEFLGISTDPTDTAEIEIAIVKYSGPDPTYIKWIDFANGEPTEHETNSSTISGHSNAAGAVSTGAVFWGYTPAYGTSKPAREEFSSAGGTPILFDGAGKRIKEVVRRKPEIMGPDGVNTTFFGQAVQGKYYFFGTSAAAPHAAAVAALMQESAGLTLSRDQILKVMQETALDMEDPGFDFNTGYGFLNAFKSVGAVAKPGTRSLVMLNASNSQELQTLSEGSVINLTRLATAKVRFRAQTGPMKVGSVILELNGQKITENKAPYDYPNSTDSFELTPGDYTLTATPYTQAQGAGEAGIPLTIHFKVVEEKILRFELINVANGKVIQTLETGDILYLPALPEKLNIRAITSPAEVGSVQFNLNGIVTIENRRPYDLTGTSGGGLNFTNSLYILSATTYPNALAKGKAGDSKTITFGATNLPIDLAADQAFTVFPNPFAGKAKIQLKAAATGNASLIIYNLNGEPVTTLFNGNLEAGKQYEFELDGSHLPDGFYVSRFVTKSGVAHRTIKLQK</sequence>
<dbReference type="Proteomes" id="UP000253919">
    <property type="component" value="Unassembled WGS sequence"/>
</dbReference>
<dbReference type="GO" id="GO:0004252">
    <property type="term" value="F:serine-type endopeptidase activity"/>
    <property type="evidence" value="ECO:0007669"/>
    <property type="project" value="InterPro"/>
</dbReference>
<dbReference type="CDD" id="cd05562">
    <property type="entry name" value="Peptidases_S53_like"/>
    <property type="match status" value="1"/>
</dbReference>
<dbReference type="InterPro" id="IPR023828">
    <property type="entry name" value="Peptidase_S8_Ser-AS"/>
</dbReference>
<dbReference type="AlphaFoldDB" id="A0A369QQP0"/>
<dbReference type="PROSITE" id="PS00138">
    <property type="entry name" value="SUBTILASE_SER"/>
    <property type="match status" value="1"/>
</dbReference>
<dbReference type="InterPro" id="IPR026444">
    <property type="entry name" value="Secre_tail"/>
</dbReference>
<protein>
    <submittedName>
        <fullName evidence="6">Uncharacterized protein</fullName>
    </submittedName>
</protein>
<keyword evidence="1" id="KW-0645">Protease</keyword>
<dbReference type="InterPro" id="IPR000209">
    <property type="entry name" value="Peptidase_S8/S53_dom"/>
</dbReference>
<evidence type="ECO:0000259" key="5">
    <source>
        <dbReference type="Pfam" id="PF18962"/>
    </source>
</evidence>
<evidence type="ECO:0000313" key="6">
    <source>
        <dbReference type="EMBL" id="RDC65606.1"/>
    </source>
</evidence>
<dbReference type="Gene3D" id="3.40.50.200">
    <property type="entry name" value="Peptidase S8/S53 domain"/>
    <property type="match status" value="2"/>
</dbReference>
<dbReference type="EMBL" id="QASA01000001">
    <property type="protein sequence ID" value="RDC65606.1"/>
    <property type="molecule type" value="Genomic_DNA"/>
</dbReference>
<accession>A0A369QQP0</accession>
<feature type="domain" description="Secretion system C-terminal sorting" evidence="5">
    <location>
        <begin position="835"/>
        <end position="906"/>
    </location>
</feature>
<gene>
    <name evidence="6" type="ORF">AHMF7616_04236</name>
</gene>
<comment type="caution">
    <text evidence="6">The sequence shown here is derived from an EMBL/GenBank/DDBJ whole genome shotgun (WGS) entry which is preliminary data.</text>
</comment>
<reference evidence="6 7" key="1">
    <citation type="submission" date="2018-04" db="EMBL/GenBank/DDBJ databases">
        <title>Adhaeribacter sp. HMF7616 genome sequencing and assembly.</title>
        <authorList>
            <person name="Kang H."/>
            <person name="Kang J."/>
            <person name="Cha I."/>
            <person name="Kim H."/>
            <person name="Joh K."/>
        </authorList>
    </citation>
    <scope>NUCLEOTIDE SEQUENCE [LARGE SCALE GENOMIC DNA]</scope>
    <source>
        <strain evidence="6 7">HMF7616</strain>
    </source>
</reference>
<organism evidence="6 7">
    <name type="scientific">Adhaeribacter pallidiroseus</name>
    <dbReference type="NCBI Taxonomy" id="2072847"/>
    <lineage>
        <taxon>Bacteria</taxon>
        <taxon>Pseudomonadati</taxon>
        <taxon>Bacteroidota</taxon>
        <taxon>Cytophagia</taxon>
        <taxon>Cytophagales</taxon>
        <taxon>Hymenobacteraceae</taxon>
        <taxon>Adhaeribacter</taxon>
    </lineage>
</organism>
<evidence type="ECO:0000256" key="2">
    <source>
        <dbReference type="ARBA" id="ARBA00022801"/>
    </source>
</evidence>
<name>A0A369QQP0_9BACT</name>
<dbReference type="Pfam" id="PF00082">
    <property type="entry name" value="Peptidase_S8"/>
    <property type="match status" value="1"/>
</dbReference>
<dbReference type="Pfam" id="PF18962">
    <property type="entry name" value="Por_Secre_tail"/>
    <property type="match status" value="1"/>
</dbReference>
<dbReference type="InterPro" id="IPR036852">
    <property type="entry name" value="Peptidase_S8/S53_dom_sf"/>
</dbReference>
<dbReference type="SUPFAM" id="SSF52743">
    <property type="entry name" value="Subtilisin-like"/>
    <property type="match status" value="1"/>
</dbReference>
<evidence type="ECO:0000256" key="3">
    <source>
        <dbReference type="ARBA" id="ARBA00022825"/>
    </source>
</evidence>